<organism evidence="3 4">
    <name type="scientific">Streptococcus merionis</name>
    <dbReference type="NCBI Taxonomy" id="400065"/>
    <lineage>
        <taxon>Bacteria</taxon>
        <taxon>Bacillati</taxon>
        <taxon>Bacillota</taxon>
        <taxon>Bacilli</taxon>
        <taxon>Lactobacillales</taxon>
        <taxon>Streptococcaceae</taxon>
        <taxon>Streptococcus</taxon>
    </lineage>
</organism>
<evidence type="ECO:0000256" key="1">
    <source>
        <dbReference type="ARBA" id="ARBA00022723"/>
    </source>
</evidence>
<dbReference type="STRING" id="1123308.GCA_000380085_01975"/>
<dbReference type="Gene3D" id="3.30.70.100">
    <property type="match status" value="1"/>
</dbReference>
<proteinExistence type="predicted"/>
<dbReference type="CDD" id="cd00371">
    <property type="entry name" value="HMA"/>
    <property type="match status" value="1"/>
</dbReference>
<dbReference type="OrthoDB" id="9813965at2"/>
<dbReference type="PROSITE" id="PS01047">
    <property type="entry name" value="HMA_1"/>
    <property type="match status" value="1"/>
</dbReference>
<keyword evidence="1" id="KW-0479">Metal-binding</keyword>
<dbReference type="EMBL" id="LT906439">
    <property type="protein sequence ID" value="SNU90144.1"/>
    <property type="molecule type" value="Genomic_DNA"/>
</dbReference>
<dbReference type="SUPFAM" id="SSF55008">
    <property type="entry name" value="HMA, heavy metal-associated domain"/>
    <property type="match status" value="1"/>
</dbReference>
<dbReference type="Proteomes" id="UP000215185">
    <property type="component" value="Chromosome 1"/>
</dbReference>
<dbReference type="Pfam" id="PF00403">
    <property type="entry name" value="HMA"/>
    <property type="match status" value="1"/>
</dbReference>
<dbReference type="eggNOG" id="COG2608">
    <property type="taxonomic scope" value="Bacteria"/>
</dbReference>
<gene>
    <name evidence="3" type="ORF">SAMEA4412692_01752</name>
</gene>
<dbReference type="GO" id="GO:0046872">
    <property type="term" value="F:metal ion binding"/>
    <property type="evidence" value="ECO:0007669"/>
    <property type="project" value="UniProtKB-KW"/>
</dbReference>
<dbReference type="InterPro" id="IPR017969">
    <property type="entry name" value="Heavy-metal-associated_CS"/>
</dbReference>
<evidence type="ECO:0000259" key="2">
    <source>
        <dbReference type="PROSITE" id="PS50846"/>
    </source>
</evidence>
<evidence type="ECO:0000313" key="4">
    <source>
        <dbReference type="Proteomes" id="UP000215185"/>
    </source>
</evidence>
<reference evidence="3 4" key="1">
    <citation type="submission" date="2017-06" db="EMBL/GenBank/DDBJ databases">
        <authorList>
            <consortium name="Pathogen Informatics"/>
        </authorList>
    </citation>
    <scope>NUCLEOTIDE SEQUENCE [LARGE SCALE GENOMIC DNA]</scope>
    <source>
        <strain evidence="3 4">NCTC13788</strain>
    </source>
</reference>
<dbReference type="PROSITE" id="PS50846">
    <property type="entry name" value="HMA_2"/>
    <property type="match status" value="1"/>
</dbReference>
<protein>
    <submittedName>
        <fullName evidence="3">Copper chaperone</fullName>
    </submittedName>
</protein>
<dbReference type="KEGG" id="smen:SAMEA4412692_1752"/>
<dbReference type="InterPro" id="IPR036163">
    <property type="entry name" value="HMA_dom_sf"/>
</dbReference>
<sequence>MKQTLTIDKMSCDHCVARVTAKLSQIAGVEDVAIDLEKAQAVVTTRQEHSQADYQQALDKTIYKVIDLS</sequence>
<evidence type="ECO:0000313" key="3">
    <source>
        <dbReference type="EMBL" id="SNU90144.1"/>
    </source>
</evidence>
<keyword evidence="4" id="KW-1185">Reference proteome</keyword>
<feature type="domain" description="HMA" evidence="2">
    <location>
        <begin position="1"/>
        <end position="66"/>
    </location>
</feature>
<dbReference type="InterPro" id="IPR006121">
    <property type="entry name" value="HMA_dom"/>
</dbReference>
<accession>A0A239SZK0</accession>
<dbReference type="AlphaFoldDB" id="A0A239SZK0"/>
<dbReference type="RefSeq" id="WP_018374517.1">
    <property type="nucleotide sequence ID" value="NZ_LT906439.1"/>
</dbReference>
<name>A0A239SZK0_9STRE</name>